<evidence type="ECO:0000256" key="2">
    <source>
        <dbReference type="PIRSR" id="PIRSR000443-1"/>
    </source>
</evidence>
<dbReference type="PANTHER" id="PTHR32268">
    <property type="entry name" value="HOMOSERINE O-ACETYLTRANSFERASE"/>
    <property type="match status" value="1"/>
</dbReference>
<feature type="active site" evidence="2">
    <location>
        <position position="344"/>
    </location>
</feature>
<dbReference type="PIRSF" id="PIRSF000443">
    <property type="entry name" value="Homoser_Ac_trans"/>
    <property type="match status" value="1"/>
</dbReference>
<sequence>MSLHRIPRLIALATLLAMPCVAQSTQATQNRYQREAVDADVALHNVHFGTGETLNTLRLHYKTLGKPHRNAAGKIDNAVLILHGTGDRSDSMLTSIFADPLFGPGDPLDITRYYVIFPDDIGHGQSSKPSDGLHARFPHYDYDDMVQTQHAMLTEELGIDHLRLILGVSMGGMQTFVWGETYPGFADALMPLTCLPVPLAGRNRMMRYAAMQAIRTDPAYNNGEYKTQPPSIHTANTILLVTGTSPLVLQGIAPTRKQAEAYVDQTVAQRDANTDANNFLYYIDSSRNYDASQHLDRITVPITWVNTADDFINPPELRIAEHYAPQLKQGKFILLPISPETRGHSTNMLASIWRPYLVDLMRHSQPAH</sequence>
<keyword evidence="1 5" id="KW-0808">Transferase</keyword>
<feature type="domain" description="AB hydrolase-1" evidence="4">
    <location>
        <begin position="77"/>
        <end position="226"/>
    </location>
</feature>
<keyword evidence="3" id="KW-0732">Signal</keyword>
<gene>
    <name evidence="5" type="ORF">SAMN05444167_2954</name>
</gene>
<accession>A0A1G7MZ37</accession>
<organism evidence="5 6">
    <name type="scientific">Terriglobus roseus</name>
    <dbReference type="NCBI Taxonomy" id="392734"/>
    <lineage>
        <taxon>Bacteria</taxon>
        <taxon>Pseudomonadati</taxon>
        <taxon>Acidobacteriota</taxon>
        <taxon>Terriglobia</taxon>
        <taxon>Terriglobales</taxon>
        <taxon>Acidobacteriaceae</taxon>
        <taxon>Terriglobus</taxon>
    </lineage>
</organism>
<dbReference type="InterPro" id="IPR008220">
    <property type="entry name" value="HAT_MetX-like"/>
</dbReference>
<dbReference type="EMBL" id="LT629690">
    <property type="protein sequence ID" value="SDF67095.1"/>
    <property type="molecule type" value="Genomic_DNA"/>
</dbReference>
<dbReference type="Pfam" id="PF00561">
    <property type="entry name" value="Abhydrolase_1"/>
    <property type="match status" value="1"/>
</dbReference>
<reference evidence="6" key="1">
    <citation type="submission" date="2016-10" db="EMBL/GenBank/DDBJ databases">
        <authorList>
            <person name="Varghese N."/>
            <person name="Submissions S."/>
        </authorList>
    </citation>
    <scope>NUCLEOTIDE SEQUENCE [LARGE SCALE GENOMIC DNA]</scope>
    <source>
        <strain evidence="6">GAS232</strain>
    </source>
</reference>
<proteinExistence type="predicted"/>
<dbReference type="NCBIfam" id="NF005071">
    <property type="entry name" value="PRK06489.1"/>
    <property type="match status" value="1"/>
</dbReference>
<dbReference type="AlphaFoldDB" id="A0A1G7MZ37"/>
<feature type="chain" id="PRO_5009242013" evidence="3">
    <location>
        <begin position="23"/>
        <end position="368"/>
    </location>
</feature>
<evidence type="ECO:0000256" key="3">
    <source>
        <dbReference type="SAM" id="SignalP"/>
    </source>
</evidence>
<dbReference type="SUPFAM" id="SSF53474">
    <property type="entry name" value="alpha/beta-Hydrolases"/>
    <property type="match status" value="1"/>
</dbReference>
<dbReference type="Proteomes" id="UP000182427">
    <property type="component" value="Chromosome I"/>
</dbReference>
<protein>
    <submittedName>
        <fullName evidence="5">Homoserine O-acetyltransferase</fullName>
    </submittedName>
</protein>
<dbReference type="RefSeq" id="WP_083345812.1">
    <property type="nucleotide sequence ID" value="NZ_LT629690.1"/>
</dbReference>
<evidence type="ECO:0000313" key="5">
    <source>
        <dbReference type="EMBL" id="SDF67095.1"/>
    </source>
</evidence>
<dbReference type="InterPro" id="IPR000073">
    <property type="entry name" value="AB_hydrolase_1"/>
</dbReference>
<feature type="active site" description="Nucleophile" evidence="2">
    <location>
        <position position="169"/>
    </location>
</feature>
<name>A0A1G7MZ37_9BACT</name>
<dbReference type="GO" id="GO:0004414">
    <property type="term" value="F:homoserine O-acetyltransferase activity"/>
    <property type="evidence" value="ECO:0007669"/>
    <property type="project" value="TreeGrafter"/>
</dbReference>
<feature type="signal peptide" evidence="3">
    <location>
        <begin position="1"/>
        <end position="22"/>
    </location>
</feature>
<dbReference type="PANTHER" id="PTHR32268:SF11">
    <property type="entry name" value="HOMOSERINE O-ACETYLTRANSFERASE"/>
    <property type="match status" value="1"/>
</dbReference>
<dbReference type="OrthoDB" id="9800754at2"/>
<evidence type="ECO:0000313" key="6">
    <source>
        <dbReference type="Proteomes" id="UP000182427"/>
    </source>
</evidence>
<feature type="active site" evidence="2">
    <location>
        <position position="310"/>
    </location>
</feature>
<dbReference type="Gene3D" id="3.40.50.1820">
    <property type="entry name" value="alpha/beta hydrolase"/>
    <property type="match status" value="1"/>
</dbReference>
<keyword evidence="6" id="KW-1185">Reference proteome</keyword>
<evidence type="ECO:0000259" key="4">
    <source>
        <dbReference type="Pfam" id="PF00561"/>
    </source>
</evidence>
<evidence type="ECO:0000256" key="1">
    <source>
        <dbReference type="ARBA" id="ARBA00022679"/>
    </source>
</evidence>
<dbReference type="GO" id="GO:0009092">
    <property type="term" value="P:homoserine metabolic process"/>
    <property type="evidence" value="ECO:0007669"/>
    <property type="project" value="TreeGrafter"/>
</dbReference>
<dbReference type="InterPro" id="IPR029058">
    <property type="entry name" value="AB_hydrolase_fold"/>
</dbReference>
<dbReference type="GO" id="GO:0009086">
    <property type="term" value="P:methionine biosynthetic process"/>
    <property type="evidence" value="ECO:0007669"/>
    <property type="project" value="TreeGrafter"/>
</dbReference>